<dbReference type="EMBL" id="KI659614">
    <property type="protein sequence ID" value="ETN79138.1"/>
    <property type="molecule type" value="Genomic_DNA"/>
</dbReference>
<accession>W2TB97</accession>
<proteinExistence type="predicted"/>
<dbReference type="Gene3D" id="1.25.50.20">
    <property type="match status" value="1"/>
</dbReference>
<reference evidence="2" key="1">
    <citation type="journal article" date="2014" name="Nat. Genet.">
        <title>Genome of the human hookworm Necator americanus.</title>
        <authorList>
            <person name="Tang Y.T."/>
            <person name="Gao X."/>
            <person name="Rosa B.A."/>
            <person name="Abubucker S."/>
            <person name="Hallsworth-Pepin K."/>
            <person name="Martin J."/>
            <person name="Tyagi R."/>
            <person name="Heizer E."/>
            <person name="Zhang X."/>
            <person name="Bhonagiri-Palsikar V."/>
            <person name="Minx P."/>
            <person name="Warren W.C."/>
            <person name="Wang Q."/>
            <person name="Zhan B."/>
            <person name="Hotez P.J."/>
            <person name="Sternberg P.W."/>
            <person name="Dougall A."/>
            <person name="Gaze S.T."/>
            <person name="Mulvenna J."/>
            <person name="Sotillo J."/>
            <person name="Ranganathan S."/>
            <person name="Rabelo E.M."/>
            <person name="Wilson R.K."/>
            <person name="Felgner P.L."/>
            <person name="Bethony J."/>
            <person name="Hawdon J.M."/>
            <person name="Gasser R.B."/>
            <person name="Loukas A."/>
            <person name="Mitreva M."/>
        </authorList>
    </citation>
    <scope>NUCLEOTIDE SEQUENCE [LARGE SCALE GENOMIC DNA]</scope>
</reference>
<dbReference type="OrthoDB" id="5825230at2759"/>
<dbReference type="KEGG" id="nai:NECAME_18162"/>
<gene>
    <name evidence="1" type="ORF">NECAME_18162</name>
</gene>
<protein>
    <submittedName>
        <fullName evidence="1">Uncharacterized protein</fullName>
    </submittedName>
</protein>
<keyword evidence="2" id="KW-1185">Reference proteome</keyword>
<evidence type="ECO:0000313" key="2">
    <source>
        <dbReference type="Proteomes" id="UP000053676"/>
    </source>
</evidence>
<evidence type="ECO:0000313" key="1">
    <source>
        <dbReference type="EMBL" id="ETN79138.1"/>
    </source>
</evidence>
<dbReference type="Proteomes" id="UP000053676">
    <property type="component" value="Unassembled WGS sequence"/>
</dbReference>
<dbReference type="PROSITE" id="PS51257">
    <property type="entry name" value="PROKAR_LIPOPROTEIN"/>
    <property type="match status" value="1"/>
</dbReference>
<sequence>MRSGLGNHNNHGQLSAVIGACLGGMHSNAEIMLVKLFQKSNPNAQQFRIINERIEEAEHTIAWLKKHSQKLIEFFKSELGQTETFF</sequence>
<name>W2TB97_NECAM</name>
<organism evidence="1 2">
    <name type="scientific">Necator americanus</name>
    <name type="common">Human hookworm</name>
    <dbReference type="NCBI Taxonomy" id="51031"/>
    <lineage>
        <taxon>Eukaryota</taxon>
        <taxon>Metazoa</taxon>
        <taxon>Ecdysozoa</taxon>
        <taxon>Nematoda</taxon>
        <taxon>Chromadorea</taxon>
        <taxon>Rhabditida</taxon>
        <taxon>Rhabditina</taxon>
        <taxon>Rhabditomorpha</taxon>
        <taxon>Strongyloidea</taxon>
        <taxon>Ancylostomatidae</taxon>
        <taxon>Bunostominae</taxon>
        <taxon>Necator</taxon>
    </lineage>
</organism>
<dbReference type="AlphaFoldDB" id="W2TB97"/>